<evidence type="ECO:0000313" key="2">
    <source>
        <dbReference type="Proteomes" id="UP000591537"/>
    </source>
</evidence>
<sequence length="51" mass="6041">MLRNGTKPFRAESWPRSPRQRFVYDIALHPKLLPCHENRYAAEVACSPDEW</sequence>
<dbReference type="Proteomes" id="UP000591537">
    <property type="component" value="Unassembled WGS sequence"/>
</dbReference>
<protein>
    <submittedName>
        <fullName evidence="1">Uncharacterized protein</fullName>
    </submittedName>
</protein>
<organism evidence="1 2">
    <name type="scientific">Streptomyces paradoxus</name>
    <dbReference type="NCBI Taxonomy" id="66375"/>
    <lineage>
        <taxon>Bacteria</taxon>
        <taxon>Bacillati</taxon>
        <taxon>Actinomycetota</taxon>
        <taxon>Actinomycetes</taxon>
        <taxon>Kitasatosporales</taxon>
        <taxon>Streptomycetaceae</taxon>
        <taxon>Streptomyces</taxon>
    </lineage>
</organism>
<reference evidence="1 2" key="1">
    <citation type="submission" date="2020-08" db="EMBL/GenBank/DDBJ databases">
        <title>Genomic Encyclopedia of Type Strains, Phase IV (KMG-IV): sequencing the most valuable type-strain genomes for metagenomic binning, comparative biology and taxonomic classification.</title>
        <authorList>
            <person name="Goeker M."/>
        </authorList>
    </citation>
    <scope>NUCLEOTIDE SEQUENCE [LARGE SCALE GENOMIC DNA]</scope>
    <source>
        <strain evidence="1 2">DSM 43350</strain>
    </source>
</reference>
<dbReference type="AlphaFoldDB" id="A0A7W9TC71"/>
<proteinExistence type="predicted"/>
<dbReference type="EMBL" id="JACHGV010000005">
    <property type="protein sequence ID" value="MBB6078000.1"/>
    <property type="molecule type" value="Genomic_DNA"/>
</dbReference>
<keyword evidence="2" id="KW-1185">Reference proteome</keyword>
<evidence type="ECO:0000313" key="1">
    <source>
        <dbReference type="EMBL" id="MBB6078000.1"/>
    </source>
</evidence>
<gene>
    <name evidence="1" type="ORF">HNR57_003926</name>
</gene>
<accession>A0A7W9TC71</accession>
<comment type="caution">
    <text evidence="1">The sequence shown here is derived from an EMBL/GenBank/DDBJ whole genome shotgun (WGS) entry which is preliminary data.</text>
</comment>
<name>A0A7W9TC71_9ACTN</name>